<sequence length="93" mass="11011">MFKKKRGIRLSYYKQGLVYFLCANFHSLPKSYRDLICKLCVDVGGADSDALFALLTKPEFSVSGISIKFYVSEKKLYNLREKFYLEFWERIFK</sequence>
<organism evidence="1 2">
    <name type="scientific">Congzhengia minquanensis</name>
    <dbReference type="NCBI Taxonomy" id="2763657"/>
    <lineage>
        <taxon>Bacteria</taxon>
        <taxon>Bacillati</taxon>
        <taxon>Bacillota</taxon>
        <taxon>Clostridia</taxon>
        <taxon>Eubacteriales</taxon>
        <taxon>Oscillospiraceae</taxon>
        <taxon>Congzhengia</taxon>
    </lineage>
</organism>
<protein>
    <submittedName>
        <fullName evidence="1">Uncharacterized protein</fullName>
    </submittedName>
</protein>
<dbReference type="Proteomes" id="UP000611762">
    <property type="component" value="Unassembled WGS sequence"/>
</dbReference>
<reference evidence="1" key="1">
    <citation type="submission" date="2020-08" db="EMBL/GenBank/DDBJ databases">
        <title>Genome public.</title>
        <authorList>
            <person name="Liu C."/>
            <person name="Sun Q."/>
        </authorList>
    </citation>
    <scope>NUCLEOTIDE SEQUENCE</scope>
    <source>
        <strain evidence="1">H8</strain>
    </source>
</reference>
<comment type="caution">
    <text evidence="1">The sequence shown here is derived from an EMBL/GenBank/DDBJ whole genome shotgun (WGS) entry which is preliminary data.</text>
</comment>
<gene>
    <name evidence="1" type="ORF">H8698_11695</name>
</gene>
<dbReference type="EMBL" id="JACRSU010000005">
    <property type="protein sequence ID" value="MBC8541642.1"/>
    <property type="molecule type" value="Genomic_DNA"/>
</dbReference>
<dbReference type="AlphaFoldDB" id="A0A926DPV5"/>
<keyword evidence="2" id="KW-1185">Reference proteome</keyword>
<evidence type="ECO:0000313" key="2">
    <source>
        <dbReference type="Proteomes" id="UP000611762"/>
    </source>
</evidence>
<proteinExistence type="predicted"/>
<dbReference type="RefSeq" id="WP_249313672.1">
    <property type="nucleotide sequence ID" value="NZ_JACRSU010000005.1"/>
</dbReference>
<accession>A0A926DPV5</accession>
<name>A0A926DPV5_9FIRM</name>
<evidence type="ECO:0000313" key="1">
    <source>
        <dbReference type="EMBL" id="MBC8541642.1"/>
    </source>
</evidence>